<keyword evidence="6 7" id="KW-0472">Membrane</keyword>
<keyword evidence="3 9" id="KW-0808">Transferase</keyword>
<evidence type="ECO:0000313" key="9">
    <source>
        <dbReference type="EMBL" id="SFB18884.1"/>
    </source>
</evidence>
<keyword evidence="5 7" id="KW-1133">Transmembrane helix</keyword>
<evidence type="ECO:0000256" key="7">
    <source>
        <dbReference type="SAM" id="Phobius"/>
    </source>
</evidence>
<accession>A0A1I0YZU1</accession>
<dbReference type="Proteomes" id="UP000198838">
    <property type="component" value="Unassembled WGS sequence"/>
</dbReference>
<name>A0A1I0YZU1_9FIRM</name>
<dbReference type="NCBIfam" id="TIGR03025">
    <property type="entry name" value="EPS_sugtrans"/>
    <property type="match status" value="1"/>
</dbReference>
<dbReference type="Pfam" id="PF02397">
    <property type="entry name" value="Bac_transf"/>
    <property type="match status" value="1"/>
</dbReference>
<sequence>MYHVFIFIRLTCDFFLIEYATRGGEKDMGKYNRNATTNLQHMILDFISSFIAYVISIFAYGDISIMFEPRYVMLWLVFIGVYMIMASNNSLYRVTTFFYTDRTIKFVLKSFFLSIAIISAILFIVGESRINIDFYLLYLGFSFFFILCSTFANRIFRKKYSSKDAARTLLVGNPNDFGRFRHYIDRSNMNINIIGYINDKPQLRDNRGEYLGNLDELEKLIHDNAIDQVFFQSSIGEDEDISSYISRCLMIGVTAKVILAPYHVGGMQSYIYSVGTYPVVTYHNVNLNKYSCAVKRGIDILGSIIGIIISIIPMIICAIAIKIDSKGPVIFSQTRVGKNGRQFKMYKLRSMCTDAENKKESLMKQNKVEGGLMFKVENDPRVTRVGKFIRKTSMDELPQFFNVLRGDMSLVGTRPPTLDEVSKYQTDQWRRLSIRPGITGLWQISGRSMITDFDEVVRLDTEYIDSWNIFLDFKIMLVTVMQVFKRNKGAM</sequence>
<dbReference type="STRING" id="1120918.SAMN05216249_11241"/>
<feature type="transmembrane region" description="Helical" evidence="7">
    <location>
        <begin position="298"/>
        <end position="321"/>
    </location>
</feature>
<dbReference type="EMBL" id="FOJY01000012">
    <property type="protein sequence ID" value="SFB18884.1"/>
    <property type="molecule type" value="Genomic_DNA"/>
</dbReference>
<evidence type="ECO:0000256" key="4">
    <source>
        <dbReference type="ARBA" id="ARBA00022692"/>
    </source>
</evidence>
<evidence type="ECO:0000313" key="10">
    <source>
        <dbReference type="Proteomes" id="UP000198838"/>
    </source>
</evidence>
<feature type="transmembrane region" description="Helical" evidence="7">
    <location>
        <begin position="72"/>
        <end position="94"/>
    </location>
</feature>
<feature type="domain" description="Bacterial sugar transferase" evidence="8">
    <location>
        <begin position="295"/>
        <end position="485"/>
    </location>
</feature>
<evidence type="ECO:0000256" key="6">
    <source>
        <dbReference type="ARBA" id="ARBA00023136"/>
    </source>
</evidence>
<comment type="subcellular location">
    <subcellularLocation>
        <location evidence="1">Membrane</location>
        <topology evidence="1">Multi-pass membrane protein</topology>
    </subcellularLocation>
</comment>
<dbReference type="InterPro" id="IPR003362">
    <property type="entry name" value="Bact_transf"/>
</dbReference>
<evidence type="ECO:0000256" key="3">
    <source>
        <dbReference type="ARBA" id="ARBA00022679"/>
    </source>
</evidence>
<dbReference type="PANTHER" id="PTHR30576">
    <property type="entry name" value="COLANIC BIOSYNTHESIS UDP-GLUCOSE LIPID CARRIER TRANSFERASE"/>
    <property type="match status" value="1"/>
</dbReference>
<dbReference type="OrthoDB" id="9808602at2"/>
<reference evidence="9 10" key="1">
    <citation type="submission" date="2016-10" db="EMBL/GenBank/DDBJ databases">
        <authorList>
            <person name="de Groot N.N."/>
        </authorList>
    </citation>
    <scope>NUCLEOTIDE SEQUENCE [LARGE SCALE GENOMIC DNA]</scope>
    <source>
        <strain evidence="9 10">DSM 5522</strain>
    </source>
</reference>
<feature type="transmembrane region" description="Helical" evidence="7">
    <location>
        <begin position="42"/>
        <end position="60"/>
    </location>
</feature>
<evidence type="ECO:0000256" key="2">
    <source>
        <dbReference type="ARBA" id="ARBA00006464"/>
    </source>
</evidence>
<comment type="similarity">
    <text evidence="2">Belongs to the bacterial sugar transferase family.</text>
</comment>
<dbReference type="GO" id="GO:0016780">
    <property type="term" value="F:phosphotransferase activity, for other substituted phosphate groups"/>
    <property type="evidence" value="ECO:0007669"/>
    <property type="project" value="TreeGrafter"/>
</dbReference>
<feature type="transmembrane region" description="Helical" evidence="7">
    <location>
        <begin position="132"/>
        <end position="152"/>
    </location>
</feature>
<evidence type="ECO:0000256" key="5">
    <source>
        <dbReference type="ARBA" id="ARBA00022989"/>
    </source>
</evidence>
<protein>
    <submittedName>
        <fullName evidence="9">Exopolysaccharide biosynthesis polyprenyl glycosylphosphotransferase</fullName>
    </submittedName>
</protein>
<dbReference type="GO" id="GO:0016020">
    <property type="term" value="C:membrane"/>
    <property type="evidence" value="ECO:0007669"/>
    <property type="project" value="UniProtKB-SubCell"/>
</dbReference>
<organism evidence="9 10">
    <name type="scientific">Acetitomaculum ruminis DSM 5522</name>
    <dbReference type="NCBI Taxonomy" id="1120918"/>
    <lineage>
        <taxon>Bacteria</taxon>
        <taxon>Bacillati</taxon>
        <taxon>Bacillota</taxon>
        <taxon>Clostridia</taxon>
        <taxon>Lachnospirales</taxon>
        <taxon>Lachnospiraceae</taxon>
        <taxon>Acetitomaculum</taxon>
    </lineage>
</organism>
<feature type="transmembrane region" description="Helical" evidence="7">
    <location>
        <begin position="106"/>
        <end position="126"/>
    </location>
</feature>
<proteinExistence type="inferred from homology"/>
<keyword evidence="4 7" id="KW-0812">Transmembrane</keyword>
<dbReference type="InterPro" id="IPR017475">
    <property type="entry name" value="EPS_sugar_tfrase"/>
</dbReference>
<dbReference type="AlphaFoldDB" id="A0A1I0YZU1"/>
<gene>
    <name evidence="9" type="ORF">SAMN05216249_11241</name>
</gene>
<evidence type="ECO:0000256" key="1">
    <source>
        <dbReference type="ARBA" id="ARBA00004141"/>
    </source>
</evidence>
<dbReference type="PANTHER" id="PTHR30576:SF10">
    <property type="entry name" value="SLL5057 PROTEIN"/>
    <property type="match status" value="1"/>
</dbReference>
<keyword evidence="10" id="KW-1185">Reference proteome</keyword>
<dbReference type="Gene3D" id="3.40.50.720">
    <property type="entry name" value="NAD(P)-binding Rossmann-like Domain"/>
    <property type="match status" value="1"/>
</dbReference>
<evidence type="ECO:0000259" key="8">
    <source>
        <dbReference type="Pfam" id="PF02397"/>
    </source>
</evidence>